<evidence type="ECO:0000256" key="1">
    <source>
        <dbReference type="SAM" id="Phobius"/>
    </source>
</evidence>
<evidence type="ECO:0000313" key="3">
    <source>
        <dbReference type="Proteomes" id="UP000232488"/>
    </source>
</evidence>
<dbReference type="Proteomes" id="UP000232488">
    <property type="component" value="Segment"/>
</dbReference>
<protein>
    <submittedName>
        <fullName evidence="2">Uncharacterized protein</fullName>
    </submittedName>
</protein>
<sequence length="160" mass="19499">MYQFENMLSSNTFIFFSVIIFFIYREIMLYIKYTKLSQFYNVISDIVNENIKLIESLFYDEYKQCIKNIFDKYDQRLSNDIDQKIITFKQEYEEELNKLLRENIAIMRNVSDTEIQHIENPDIGDVLRFKNKDIIVCGLDNIYPEKKVWYKFQPNSKIYI</sequence>
<evidence type="ECO:0000313" key="2">
    <source>
        <dbReference type="EMBL" id="AOM63410.1"/>
    </source>
</evidence>
<gene>
    <name evidence="2" type="primary">HaV53_ORF79</name>
</gene>
<name>A0A1C9C548_HAV01</name>
<proteinExistence type="predicted"/>
<dbReference type="EMBL" id="KX008963">
    <property type="protein sequence ID" value="AOM63410.1"/>
    <property type="molecule type" value="Genomic_DNA"/>
</dbReference>
<keyword evidence="3" id="KW-1185">Reference proteome</keyword>
<accession>A0A1C9C548</accession>
<dbReference type="GeneID" id="37618460"/>
<keyword evidence="1" id="KW-0472">Membrane</keyword>
<keyword evidence="1" id="KW-1133">Transmembrane helix</keyword>
<dbReference type="KEGG" id="vg:37618460"/>
<keyword evidence="1" id="KW-0812">Transmembrane</keyword>
<reference evidence="2 3" key="1">
    <citation type="submission" date="2016-03" db="EMBL/GenBank/DDBJ databases">
        <title>Genome sequences of a Phycodnavirus, Heterosigma akashiwo virus strain 53.</title>
        <authorList>
            <person name="Ueki S."/>
            <person name="Ogura Y."/>
            <person name="Hayashi T."/>
        </authorList>
    </citation>
    <scope>NUCLEOTIDE SEQUENCE [LARGE SCALE GENOMIC DNA]</scope>
    <source>
        <strain evidence="2">HaV53</strain>
    </source>
</reference>
<feature type="transmembrane region" description="Helical" evidence="1">
    <location>
        <begin position="12"/>
        <end position="31"/>
    </location>
</feature>
<organismHost>
    <name type="scientific">Heterosigma akashiwo</name>
    <name type="common">Chromophytic alga</name>
    <name type="synonym">Heterosigma carterae</name>
    <dbReference type="NCBI Taxonomy" id="2829"/>
</organismHost>
<dbReference type="RefSeq" id="YP_009507476.1">
    <property type="nucleotide sequence ID" value="NC_038553.1"/>
</dbReference>
<organism evidence="2 3">
    <name type="scientific">Heterosigma akashiwo virus 01</name>
    <name type="common">HaV01</name>
    <dbReference type="NCBI Taxonomy" id="97195"/>
    <lineage>
        <taxon>Viruses</taxon>
        <taxon>Varidnaviria</taxon>
        <taxon>Bamfordvirae</taxon>
        <taxon>Nucleocytoviricota</taxon>
        <taxon>Megaviricetes</taxon>
        <taxon>Algavirales</taxon>
        <taxon>Phycodnaviridae</taxon>
        <taxon>Raphidovirus</taxon>
        <taxon>Raphidovirus japonicum</taxon>
    </lineage>
</organism>